<keyword evidence="2" id="KW-1185">Reference proteome</keyword>
<name>A0ABS8SMD5_DATST</name>
<dbReference type="EMBL" id="JACEIK010000624">
    <property type="protein sequence ID" value="MCD7459960.1"/>
    <property type="molecule type" value="Genomic_DNA"/>
</dbReference>
<protein>
    <submittedName>
        <fullName evidence="1">Uncharacterized protein</fullName>
    </submittedName>
</protein>
<accession>A0ABS8SMD5</accession>
<evidence type="ECO:0000313" key="2">
    <source>
        <dbReference type="Proteomes" id="UP000823775"/>
    </source>
</evidence>
<sequence>MDWDFDGFWIVGGLSSIGSPSLLRICEALAMFAEKRMFGIRIRRVGVMSRCEKDLCEVLHH</sequence>
<proteinExistence type="predicted"/>
<reference evidence="1 2" key="1">
    <citation type="journal article" date="2021" name="BMC Genomics">
        <title>Datura genome reveals duplications of psychoactive alkaloid biosynthetic genes and high mutation rate following tissue culture.</title>
        <authorList>
            <person name="Rajewski A."/>
            <person name="Carter-House D."/>
            <person name="Stajich J."/>
            <person name="Litt A."/>
        </authorList>
    </citation>
    <scope>NUCLEOTIDE SEQUENCE [LARGE SCALE GENOMIC DNA]</scope>
    <source>
        <strain evidence="1">AR-01</strain>
    </source>
</reference>
<gene>
    <name evidence="1" type="ORF">HAX54_042403</name>
</gene>
<dbReference type="Proteomes" id="UP000823775">
    <property type="component" value="Unassembled WGS sequence"/>
</dbReference>
<evidence type="ECO:0000313" key="1">
    <source>
        <dbReference type="EMBL" id="MCD7459960.1"/>
    </source>
</evidence>
<feature type="non-terminal residue" evidence="1">
    <location>
        <position position="61"/>
    </location>
</feature>
<comment type="caution">
    <text evidence="1">The sequence shown here is derived from an EMBL/GenBank/DDBJ whole genome shotgun (WGS) entry which is preliminary data.</text>
</comment>
<organism evidence="1 2">
    <name type="scientific">Datura stramonium</name>
    <name type="common">Jimsonweed</name>
    <name type="synonym">Common thornapple</name>
    <dbReference type="NCBI Taxonomy" id="4076"/>
    <lineage>
        <taxon>Eukaryota</taxon>
        <taxon>Viridiplantae</taxon>
        <taxon>Streptophyta</taxon>
        <taxon>Embryophyta</taxon>
        <taxon>Tracheophyta</taxon>
        <taxon>Spermatophyta</taxon>
        <taxon>Magnoliopsida</taxon>
        <taxon>eudicotyledons</taxon>
        <taxon>Gunneridae</taxon>
        <taxon>Pentapetalae</taxon>
        <taxon>asterids</taxon>
        <taxon>lamiids</taxon>
        <taxon>Solanales</taxon>
        <taxon>Solanaceae</taxon>
        <taxon>Solanoideae</taxon>
        <taxon>Datureae</taxon>
        <taxon>Datura</taxon>
    </lineage>
</organism>